<evidence type="ECO:0000259" key="2">
    <source>
        <dbReference type="PROSITE" id="PS50144"/>
    </source>
</evidence>
<name>A0AAX4HTE2_9BACT</name>
<evidence type="ECO:0000256" key="1">
    <source>
        <dbReference type="SAM" id="Phobius"/>
    </source>
</evidence>
<feature type="transmembrane region" description="Helical" evidence="1">
    <location>
        <begin position="380"/>
        <end position="401"/>
    </location>
</feature>
<dbReference type="Proteomes" id="UP001324634">
    <property type="component" value="Chromosome"/>
</dbReference>
<reference evidence="3 4" key="1">
    <citation type="submission" date="2023-11" db="EMBL/GenBank/DDBJ databases">
        <title>Peredibacter starrii A3.12.</title>
        <authorList>
            <person name="Mitchell R.J."/>
        </authorList>
    </citation>
    <scope>NUCLEOTIDE SEQUENCE [LARGE SCALE GENOMIC DNA]</scope>
    <source>
        <strain evidence="3 4">A3.12</strain>
    </source>
</reference>
<feature type="transmembrane region" description="Helical" evidence="1">
    <location>
        <begin position="29"/>
        <end position="46"/>
    </location>
</feature>
<feature type="transmembrane region" description="Helical" evidence="1">
    <location>
        <begin position="58"/>
        <end position="80"/>
    </location>
</feature>
<dbReference type="GO" id="GO:0015128">
    <property type="term" value="F:gluconate transmembrane transporter activity"/>
    <property type="evidence" value="ECO:0007669"/>
    <property type="project" value="InterPro"/>
</dbReference>
<feature type="transmembrane region" description="Helical" evidence="1">
    <location>
        <begin position="421"/>
        <end position="445"/>
    </location>
</feature>
<feature type="transmembrane region" description="Helical" evidence="1">
    <location>
        <begin position="306"/>
        <end position="325"/>
    </location>
</feature>
<sequence>MVSGQIALIMLLMAVGLIVILTGKYKVNAFLVLIGVAIAYGVAIGLPPLEVIKLVKEGFGGTLTNIGIVIVAGTIMGLTLEKTGAALSMTRSILKIVGKERSSLAMNAAGVVVSIPVFCDSGFVIMNPLNQALAKESSTSMVVMAVALATGLYATHTMVPPTPGPLAASGALNADIGMVILFGTMAAIPAALAAWFFATKIGNRFPAPVPASESYQTLIDRYGKLPSPWLSFLPIIGPIILIVGKSVADLPSKPFGDGALTSVAQFIGDPVVALIIGMFLSFTLLQSKKEWTEALSTWTSEGIKDAALILVITGAGGSLGKILSVSPLKDYVSTVLADPKLGLGLFLPFMISAALKTAQGSSTVAIITTSTIMAPLMATLGLHPALTVVVIGAGAMVVSHANDSYFWVVSQFSNLEVGTAYRVFSTATFVEGTVAFLVAWLLSFFV</sequence>
<dbReference type="PANTHER" id="PTHR30354:SF11">
    <property type="entry name" value="PERMEASE"/>
    <property type="match status" value="1"/>
</dbReference>
<dbReference type="GO" id="GO:0005886">
    <property type="term" value="C:plasma membrane"/>
    <property type="evidence" value="ECO:0007669"/>
    <property type="project" value="TreeGrafter"/>
</dbReference>
<evidence type="ECO:0000313" key="3">
    <source>
        <dbReference type="EMBL" id="WPU66658.1"/>
    </source>
</evidence>
<accession>A0AAX4HTE2</accession>
<feature type="transmembrane region" description="Helical" evidence="1">
    <location>
        <begin position="267"/>
        <end position="285"/>
    </location>
</feature>
<dbReference type="InterPro" id="IPR002083">
    <property type="entry name" value="MATH/TRAF_dom"/>
</dbReference>
<dbReference type="PROSITE" id="PS50144">
    <property type="entry name" value="MATH"/>
    <property type="match status" value="1"/>
</dbReference>
<keyword evidence="1" id="KW-1133">Transmembrane helix</keyword>
<keyword evidence="1" id="KW-0472">Membrane</keyword>
<protein>
    <submittedName>
        <fullName evidence="3">GntP family permease</fullName>
    </submittedName>
</protein>
<feature type="transmembrane region" description="Helical" evidence="1">
    <location>
        <begin position="229"/>
        <end position="247"/>
    </location>
</feature>
<keyword evidence="1" id="KW-0812">Transmembrane</keyword>
<feature type="transmembrane region" description="Helical" evidence="1">
    <location>
        <begin position="138"/>
        <end position="156"/>
    </location>
</feature>
<dbReference type="PANTHER" id="PTHR30354">
    <property type="entry name" value="GNT FAMILY GLUCONATE TRANSPORTER"/>
    <property type="match status" value="1"/>
</dbReference>
<keyword evidence="4" id="KW-1185">Reference proteome</keyword>
<dbReference type="Pfam" id="PF02447">
    <property type="entry name" value="GntP_permease"/>
    <property type="match status" value="1"/>
</dbReference>
<dbReference type="EMBL" id="CP139487">
    <property type="protein sequence ID" value="WPU66658.1"/>
    <property type="molecule type" value="Genomic_DNA"/>
</dbReference>
<organism evidence="3 4">
    <name type="scientific">Peredibacter starrii</name>
    <dbReference type="NCBI Taxonomy" id="28202"/>
    <lineage>
        <taxon>Bacteria</taxon>
        <taxon>Pseudomonadati</taxon>
        <taxon>Bdellovibrionota</taxon>
        <taxon>Bacteriovoracia</taxon>
        <taxon>Bacteriovoracales</taxon>
        <taxon>Bacteriovoracaceae</taxon>
        <taxon>Peredibacter</taxon>
    </lineage>
</organism>
<feature type="transmembrane region" description="Helical" evidence="1">
    <location>
        <begin position="176"/>
        <end position="198"/>
    </location>
</feature>
<proteinExistence type="predicted"/>
<dbReference type="AlphaFoldDB" id="A0AAX4HTE2"/>
<feature type="transmembrane region" description="Helical" evidence="1">
    <location>
        <begin position="7"/>
        <end position="23"/>
    </location>
</feature>
<feature type="domain" description="MATH" evidence="2">
    <location>
        <begin position="402"/>
        <end position="446"/>
    </location>
</feature>
<dbReference type="RefSeq" id="WP_321399092.1">
    <property type="nucleotide sequence ID" value="NZ_CP139487.1"/>
</dbReference>
<evidence type="ECO:0000313" key="4">
    <source>
        <dbReference type="Proteomes" id="UP001324634"/>
    </source>
</evidence>
<dbReference type="InterPro" id="IPR003474">
    <property type="entry name" value="Glcn_transporter"/>
</dbReference>
<dbReference type="KEGG" id="psti:SOO65_07860"/>
<gene>
    <name evidence="3" type="ORF">SOO65_07860</name>
</gene>